<name>A0A5M9JXY2_MONFR</name>
<gene>
    <name evidence="1" type="ORF">EYC84_005092</name>
</gene>
<reference evidence="1 2" key="1">
    <citation type="submission" date="2019-06" db="EMBL/GenBank/DDBJ databases">
        <title>Genome Sequence of the Brown Rot Fungal Pathogen Monilinia fructicola.</title>
        <authorList>
            <person name="De Miccolis Angelini R.M."/>
            <person name="Landi L."/>
            <person name="Abate D."/>
            <person name="Pollastro S."/>
            <person name="Romanazzi G."/>
            <person name="Faretra F."/>
        </authorList>
    </citation>
    <scope>NUCLEOTIDE SEQUENCE [LARGE SCALE GENOMIC DNA]</scope>
    <source>
        <strain evidence="1 2">Mfrc123</strain>
    </source>
</reference>
<organism evidence="1 2">
    <name type="scientific">Monilinia fructicola</name>
    <name type="common">Brown rot fungus</name>
    <name type="synonym">Ciboria fructicola</name>
    <dbReference type="NCBI Taxonomy" id="38448"/>
    <lineage>
        <taxon>Eukaryota</taxon>
        <taxon>Fungi</taxon>
        <taxon>Dikarya</taxon>
        <taxon>Ascomycota</taxon>
        <taxon>Pezizomycotina</taxon>
        <taxon>Leotiomycetes</taxon>
        <taxon>Helotiales</taxon>
        <taxon>Sclerotiniaceae</taxon>
        <taxon>Monilinia</taxon>
    </lineage>
</organism>
<dbReference type="EMBL" id="VICG01000003">
    <property type="protein sequence ID" value="KAA8573507.1"/>
    <property type="molecule type" value="Genomic_DNA"/>
</dbReference>
<proteinExistence type="predicted"/>
<sequence>MRDVGVDDDVVEVEVVVDVVVADVAVAVAVAGVRTSDSNIGIGAIEGYICTTKQMHQRYRDHTIVRVFITTLVLDSSTKLEMDLREAGCVRFMDRYWR</sequence>
<keyword evidence="2" id="KW-1185">Reference proteome</keyword>
<accession>A0A5M9JXY2</accession>
<evidence type="ECO:0000313" key="2">
    <source>
        <dbReference type="Proteomes" id="UP000322873"/>
    </source>
</evidence>
<protein>
    <submittedName>
        <fullName evidence="1">Uncharacterized protein</fullName>
    </submittedName>
</protein>
<comment type="caution">
    <text evidence="1">The sequence shown here is derived from an EMBL/GenBank/DDBJ whole genome shotgun (WGS) entry which is preliminary data.</text>
</comment>
<dbReference type="Proteomes" id="UP000322873">
    <property type="component" value="Unassembled WGS sequence"/>
</dbReference>
<evidence type="ECO:0000313" key="1">
    <source>
        <dbReference type="EMBL" id="KAA8573507.1"/>
    </source>
</evidence>
<dbReference type="AlphaFoldDB" id="A0A5M9JXY2"/>